<accession>A0ABT5KZL0</accession>
<keyword evidence="7 9" id="KW-0503">Monooxygenase</keyword>
<comment type="similarity">
    <text evidence="3">Belongs to the UbiH/COQ6 family.</text>
</comment>
<feature type="domain" description="FAD-binding" evidence="8">
    <location>
        <begin position="4"/>
        <end position="318"/>
    </location>
</feature>
<evidence type="ECO:0000256" key="7">
    <source>
        <dbReference type="ARBA" id="ARBA00023033"/>
    </source>
</evidence>
<dbReference type="InterPro" id="IPR002938">
    <property type="entry name" value="FAD-bd"/>
</dbReference>
<dbReference type="RefSeq" id="WP_273638967.1">
    <property type="nucleotide sequence ID" value="NZ_JAQQXP010000001.1"/>
</dbReference>
<name>A0ABT5KZL0_9ALTE</name>
<gene>
    <name evidence="9" type="ORF">OIK42_05475</name>
</gene>
<dbReference type="PROSITE" id="PS01304">
    <property type="entry name" value="UBIH"/>
    <property type="match status" value="1"/>
</dbReference>
<comment type="caution">
    <text evidence="9">The sequence shown here is derived from an EMBL/GenBank/DDBJ whole genome shotgun (WGS) entry which is preliminary data.</text>
</comment>
<organism evidence="9 10">
    <name type="scientific">Alteromonas gilva</name>
    <dbReference type="NCBI Taxonomy" id="2987522"/>
    <lineage>
        <taxon>Bacteria</taxon>
        <taxon>Pseudomonadati</taxon>
        <taxon>Pseudomonadota</taxon>
        <taxon>Gammaproteobacteria</taxon>
        <taxon>Alteromonadales</taxon>
        <taxon>Alteromonadaceae</taxon>
        <taxon>Alteromonas/Salinimonas group</taxon>
        <taxon>Alteromonas</taxon>
    </lineage>
</organism>
<proteinExistence type="inferred from homology"/>
<dbReference type="InterPro" id="IPR036188">
    <property type="entry name" value="FAD/NAD-bd_sf"/>
</dbReference>
<evidence type="ECO:0000256" key="5">
    <source>
        <dbReference type="ARBA" id="ARBA00022827"/>
    </source>
</evidence>
<keyword evidence="10" id="KW-1185">Reference proteome</keyword>
<dbReference type="InterPro" id="IPR010971">
    <property type="entry name" value="UbiH/COQ6"/>
</dbReference>
<dbReference type="PANTHER" id="PTHR43876:SF7">
    <property type="entry name" value="UBIQUINONE BIOSYNTHESIS MONOOXYGENASE COQ6, MITOCHONDRIAL"/>
    <property type="match status" value="1"/>
</dbReference>
<comment type="cofactor">
    <cofactor evidence="1">
        <name>FAD</name>
        <dbReference type="ChEBI" id="CHEBI:57692"/>
    </cofactor>
</comment>
<sequence length="391" mass="42527">MYQADVAIVGAGIVGLALARALKDTPLSVVVLDSSPITKPLSEQPELRVSAINAANQAVLQDLGVWSELDSERLSCYRQMQVWDQDSFGRIEFSSEEMGTSELGHIIENQSLVNALYSQVSAQQNVQVLAATQISKVLSGQAETMLMLDNDDVVSCRLLVGADGANSAIRKYGKFPLTFKDYEHTAIVATIHTEQPHAHIARQVFTPDGPLALLPLSDPHLCSIVWSQNRERADALLGLSNNDFANALRVAIDGDVGGITVQSARMHFPLTMRYARQWLSDGLVIIGDAAHTIHPLAGQGANLGLQDAFALAECLSDLCAAQTAFYEARHLRPFERARKAEAMKMIAAMEGFKQLFAGNNRLKKLIRGVGMCTADAIPGVKQRFITQAMGW</sequence>
<keyword evidence="6" id="KW-0560">Oxidoreductase</keyword>
<evidence type="ECO:0000256" key="4">
    <source>
        <dbReference type="ARBA" id="ARBA00022630"/>
    </source>
</evidence>
<dbReference type="InterPro" id="IPR051205">
    <property type="entry name" value="UbiH/COQ6_monooxygenase"/>
</dbReference>
<protein>
    <submittedName>
        <fullName evidence="9">FAD-dependent monooxygenase</fullName>
    </submittedName>
</protein>
<evidence type="ECO:0000259" key="8">
    <source>
        <dbReference type="Pfam" id="PF01494"/>
    </source>
</evidence>
<dbReference type="PRINTS" id="PR00420">
    <property type="entry name" value="RNGMNOXGNASE"/>
</dbReference>
<dbReference type="NCBIfam" id="TIGR01988">
    <property type="entry name" value="Ubi-OHases"/>
    <property type="match status" value="1"/>
</dbReference>
<evidence type="ECO:0000256" key="2">
    <source>
        <dbReference type="ARBA" id="ARBA00004749"/>
    </source>
</evidence>
<evidence type="ECO:0000313" key="9">
    <source>
        <dbReference type="EMBL" id="MDC8830209.1"/>
    </source>
</evidence>
<dbReference type="SUPFAM" id="SSF51905">
    <property type="entry name" value="FAD/NAD(P)-binding domain"/>
    <property type="match status" value="1"/>
</dbReference>
<dbReference type="InterPro" id="IPR018168">
    <property type="entry name" value="Ubi_Hdrlase_CS"/>
</dbReference>
<reference evidence="9 10" key="1">
    <citation type="submission" date="2022-10" db="EMBL/GenBank/DDBJ databases">
        <title>Alteromonas sp. chi3 Genome sequencing.</title>
        <authorList>
            <person name="Park S."/>
        </authorList>
    </citation>
    <scope>NUCLEOTIDE SEQUENCE [LARGE SCALE GENOMIC DNA]</scope>
    <source>
        <strain evidence="10">chi3</strain>
    </source>
</reference>
<dbReference type="Pfam" id="PF01494">
    <property type="entry name" value="FAD_binding_3"/>
    <property type="match status" value="1"/>
</dbReference>
<evidence type="ECO:0000256" key="1">
    <source>
        <dbReference type="ARBA" id="ARBA00001974"/>
    </source>
</evidence>
<evidence type="ECO:0000256" key="6">
    <source>
        <dbReference type="ARBA" id="ARBA00023002"/>
    </source>
</evidence>
<dbReference type="Gene3D" id="3.50.50.60">
    <property type="entry name" value="FAD/NAD(P)-binding domain"/>
    <property type="match status" value="2"/>
</dbReference>
<dbReference type="PANTHER" id="PTHR43876">
    <property type="entry name" value="UBIQUINONE BIOSYNTHESIS MONOOXYGENASE COQ6, MITOCHONDRIAL"/>
    <property type="match status" value="1"/>
</dbReference>
<evidence type="ECO:0000313" key="10">
    <source>
        <dbReference type="Proteomes" id="UP001218788"/>
    </source>
</evidence>
<evidence type="ECO:0000256" key="3">
    <source>
        <dbReference type="ARBA" id="ARBA00005349"/>
    </source>
</evidence>
<comment type="pathway">
    <text evidence="2">Cofactor biosynthesis; ubiquinone biosynthesis.</text>
</comment>
<dbReference type="Proteomes" id="UP001218788">
    <property type="component" value="Unassembled WGS sequence"/>
</dbReference>
<keyword evidence="4" id="KW-0285">Flavoprotein</keyword>
<dbReference type="EMBL" id="JAQQXP010000001">
    <property type="protein sequence ID" value="MDC8830209.1"/>
    <property type="molecule type" value="Genomic_DNA"/>
</dbReference>
<dbReference type="GO" id="GO:0004497">
    <property type="term" value="F:monooxygenase activity"/>
    <property type="evidence" value="ECO:0007669"/>
    <property type="project" value="UniProtKB-KW"/>
</dbReference>
<keyword evidence="5" id="KW-0274">FAD</keyword>